<dbReference type="Proteomes" id="UP001596270">
    <property type="component" value="Unassembled WGS sequence"/>
</dbReference>
<reference evidence="2" key="1">
    <citation type="journal article" date="2019" name="Int. J. Syst. Evol. Microbiol.">
        <title>The Global Catalogue of Microorganisms (GCM) 10K type strain sequencing project: providing services to taxonomists for standard genome sequencing and annotation.</title>
        <authorList>
            <consortium name="The Broad Institute Genomics Platform"/>
            <consortium name="The Broad Institute Genome Sequencing Center for Infectious Disease"/>
            <person name="Wu L."/>
            <person name="Ma J."/>
        </authorList>
    </citation>
    <scope>NUCLEOTIDE SEQUENCE [LARGE SCALE GENOMIC DNA]</scope>
    <source>
        <strain evidence="2">CCUG 39402</strain>
    </source>
</reference>
<keyword evidence="2" id="KW-1185">Reference proteome</keyword>
<accession>A0ABW1TXJ2</accession>
<dbReference type="EMBL" id="JBHSRS010000075">
    <property type="protein sequence ID" value="MFC6282324.1"/>
    <property type="molecule type" value="Genomic_DNA"/>
</dbReference>
<dbReference type="RefSeq" id="WP_371438983.1">
    <property type="nucleotide sequence ID" value="NZ_JBHSRS010000075.1"/>
</dbReference>
<organism evidence="1 2">
    <name type="scientific">Polaromonas aquatica</name>
    <dbReference type="NCBI Taxonomy" id="332657"/>
    <lineage>
        <taxon>Bacteria</taxon>
        <taxon>Pseudomonadati</taxon>
        <taxon>Pseudomonadota</taxon>
        <taxon>Betaproteobacteria</taxon>
        <taxon>Burkholderiales</taxon>
        <taxon>Comamonadaceae</taxon>
        <taxon>Polaromonas</taxon>
    </lineage>
</organism>
<sequence length="89" mass="10574">MFDIDRRKVAISRRGACQLESFEYLQEWQLSWIEKRLGKHILAFDVKLMIYNIDIRQPVVIVRVPTLQYGKALESKLAMLMFSQSKQQK</sequence>
<proteinExistence type="predicted"/>
<gene>
    <name evidence="1" type="ORF">ACFQND_13935</name>
</gene>
<evidence type="ECO:0000313" key="1">
    <source>
        <dbReference type="EMBL" id="MFC6282324.1"/>
    </source>
</evidence>
<evidence type="ECO:0000313" key="2">
    <source>
        <dbReference type="Proteomes" id="UP001596270"/>
    </source>
</evidence>
<protein>
    <submittedName>
        <fullName evidence="1">Uncharacterized protein</fullName>
    </submittedName>
</protein>
<comment type="caution">
    <text evidence="1">The sequence shown here is derived from an EMBL/GenBank/DDBJ whole genome shotgun (WGS) entry which is preliminary data.</text>
</comment>
<name>A0ABW1TXJ2_9BURK</name>